<dbReference type="AlphaFoldDB" id="A0A1C3E9Q8"/>
<feature type="binding site" evidence="9">
    <location>
        <begin position="40"/>
        <end position="42"/>
    </location>
    <ligand>
        <name>ATP</name>
        <dbReference type="ChEBI" id="CHEBI:30616"/>
    </ligand>
</feature>
<comment type="catalytic activity">
    <reaction evidence="8 9">
        <text>tRNA(Gln) + L-glutamine + ATP = L-glutaminyl-tRNA(Gln) + AMP + diphosphate</text>
        <dbReference type="Rhea" id="RHEA:20121"/>
        <dbReference type="Rhea" id="RHEA-COMP:9662"/>
        <dbReference type="Rhea" id="RHEA-COMP:9681"/>
        <dbReference type="ChEBI" id="CHEBI:30616"/>
        <dbReference type="ChEBI" id="CHEBI:33019"/>
        <dbReference type="ChEBI" id="CHEBI:58359"/>
        <dbReference type="ChEBI" id="CHEBI:78442"/>
        <dbReference type="ChEBI" id="CHEBI:78521"/>
        <dbReference type="ChEBI" id="CHEBI:456215"/>
        <dbReference type="EC" id="6.1.1.18"/>
    </reaction>
</comment>
<proteinExistence type="inferred from homology"/>
<keyword evidence="15" id="KW-1185">Reference proteome</keyword>
<dbReference type="OrthoDB" id="9801560at2"/>
<dbReference type="PRINTS" id="PR00987">
    <property type="entry name" value="TRNASYNTHGLU"/>
</dbReference>
<sequence>MSTDPTTPPVAPTNFIHEIIDGHNATGRFGGKVHTRFPPEPNGYLHIGHAKSICLNFGIAKKYGGKCNLRFDDTNPTKEDIEYVNSIQEDVRWLGFEWDGLYYASDYFEQIYQWAELLIEKGKAYVDSSTLDEIREQRGTVTQPGIENQYRSRSVEENLDLFRRMRAGEFPDGAHVLRAKIDMAHTNMLLRDPVIYRIRHAHHHRTGDAWCLYPMYDFAHGYSDSIEGITHSICTLEFEIHRPLYDWLIEAVGIYHPQQIEFARLNLTYTVMSKRKLLELVEAKIVSGWDDPRMPTIAGIRRRGYTPAAMRDFCETIGVTRFNGMTDLVVLENAVRNDLNKSAPRVMGVLKPLKVVLTNYPEGQVEEFDCINNPEDPAAGSRKVPFSRELYIERDDFMEDPPKQFFRLAPGREVRLRWAYVIKCEEAVKDPATGEIVELRCTYDPETKGGNTPDGRKIKSTIHWVSAPHALSTEVRLYSPLFTVEDVSSIPEGEDWKNYLSPTSLVVIPDAKLEPSVKTQATGYRCQFERLGYFCLDPDTTIEKLVFNRTVTLKDEWAKIQKKGG</sequence>
<evidence type="ECO:0000256" key="7">
    <source>
        <dbReference type="ARBA" id="ARBA00023146"/>
    </source>
</evidence>
<dbReference type="GO" id="GO:0005829">
    <property type="term" value="C:cytosol"/>
    <property type="evidence" value="ECO:0007669"/>
    <property type="project" value="TreeGrafter"/>
</dbReference>
<keyword evidence="7 9" id="KW-0030">Aminoacyl-tRNA synthetase</keyword>
<feature type="binding site" evidence="9">
    <location>
        <begin position="46"/>
        <end position="52"/>
    </location>
    <ligand>
        <name>ATP</name>
        <dbReference type="ChEBI" id="CHEBI:30616"/>
    </ligand>
</feature>
<evidence type="ECO:0000256" key="3">
    <source>
        <dbReference type="ARBA" id="ARBA00022598"/>
    </source>
</evidence>
<evidence type="ECO:0000256" key="4">
    <source>
        <dbReference type="ARBA" id="ARBA00022741"/>
    </source>
</evidence>
<dbReference type="HAMAP" id="MF_00126">
    <property type="entry name" value="Gln_tRNA_synth"/>
    <property type="match status" value="1"/>
</dbReference>
<dbReference type="PROSITE" id="PS00178">
    <property type="entry name" value="AA_TRNA_LIGASE_I"/>
    <property type="match status" value="1"/>
</dbReference>
<dbReference type="NCBIfam" id="NF011291">
    <property type="entry name" value="PRK14703.1"/>
    <property type="match status" value="1"/>
</dbReference>
<dbReference type="NCBIfam" id="TIGR00440">
    <property type="entry name" value="glnS"/>
    <property type="match status" value="1"/>
</dbReference>
<evidence type="ECO:0000256" key="5">
    <source>
        <dbReference type="ARBA" id="ARBA00022840"/>
    </source>
</evidence>
<evidence type="ECO:0000259" key="11">
    <source>
        <dbReference type="Pfam" id="PF00749"/>
    </source>
</evidence>
<feature type="short sequence motif" description="'HIGH' region" evidence="9">
    <location>
        <begin position="39"/>
        <end position="49"/>
    </location>
</feature>
<dbReference type="InterPro" id="IPR022861">
    <property type="entry name" value="Gln_tRNA_ligase_bac"/>
</dbReference>
<dbReference type="InterPro" id="IPR020059">
    <property type="entry name" value="Glu/Gln-tRNA-synth_Ib_codon-bd"/>
</dbReference>
<evidence type="ECO:0000256" key="2">
    <source>
        <dbReference type="ARBA" id="ARBA00022490"/>
    </source>
</evidence>
<dbReference type="GO" id="GO:0006424">
    <property type="term" value="P:glutamyl-tRNA aminoacylation"/>
    <property type="evidence" value="ECO:0007669"/>
    <property type="project" value="UniProtKB-UniRule"/>
</dbReference>
<feature type="domain" description="Glutamyl/glutaminyl-tRNA synthetase class Ib catalytic" evidence="11">
    <location>
        <begin position="32"/>
        <end position="330"/>
    </location>
</feature>
<dbReference type="Pfam" id="PF03950">
    <property type="entry name" value="tRNA-synt_1c_C"/>
    <property type="match status" value="1"/>
</dbReference>
<comment type="similarity">
    <text evidence="1 9 10">Belongs to the class-I aminoacyl-tRNA synthetase family.</text>
</comment>
<dbReference type="EC" id="6.1.1.18" evidence="9"/>
<dbReference type="RefSeq" id="WP_068848829.1">
    <property type="nucleotide sequence ID" value="NZ_LYDR01000116.1"/>
</dbReference>
<reference evidence="14 15" key="1">
    <citation type="submission" date="2016-05" db="EMBL/GenBank/DDBJ databases">
        <title>Genomic and physiological characterization of Planctopirus sp. isolated from fresh water lake.</title>
        <authorList>
            <person name="Subhash Y."/>
            <person name="Ramana C."/>
        </authorList>
    </citation>
    <scope>NUCLEOTIDE SEQUENCE [LARGE SCALE GENOMIC DNA]</scope>
    <source>
        <strain evidence="14 15">JC280</strain>
    </source>
</reference>
<evidence type="ECO:0000313" key="15">
    <source>
        <dbReference type="Proteomes" id="UP000094828"/>
    </source>
</evidence>
<dbReference type="STRING" id="1841610.A6X21_06360"/>
<dbReference type="Gene3D" id="2.40.240.10">
    <property type="entry name" value="Ribosomal Protein L25, Chain P"/>
    <property type="match status" value="2"/>
</dbReference>
<dbReference type="InterPro" id="IPR011035">
    <property type="entry name" value="Ribosomal_bL25/Gln-tRNA_synth"/>
</dbReference>
<accession>A0A1C3E9Q8</accession>
<comment type="subcellular location">
    <subcellularLocation>
        <location evidence="9">Cytoplasm</location>
    </subcellularLocation>
</comment>
<dbReference type="GO" id="GO:0004819">
    <property type="term" value="F:glutamine-tRNA ligase activity"/>
    <property type="evidence" value="ECO:0007669"/>
    <property type="project" value="UniProtKB-UniRule"/>
</dbReference>
<evidence type="ECO:0000256" key="8">
    <source>
        <dbReference type="ARBA" id="ARBA00048270"/>
    </source>
</evidence>
<dbReference type="InterPro" id="IPR049437">
    <property type="entry name" value="tRNA-synt_1c_C2"/>
</dbReference>
<dbReference type="FunFam" id="3.90.800.10:FF:000001">
    <property type="entry name" value="Glutamine--tRNA ligase"/>
    <property type="match status" value="1"/>
</dbReference>
<dbReference type="Gene3D" id="3.40.50.620">
    <property type="entry name" value="HUPs"/>
    <property type="match status" value="1"/>
</dbReference>
<name>A0A1C3E9Q8_9PLAN</name>
<feature type="binding site" evidence="9">
    <location>
        <begin position="272"/>
        <end position="274"/>
    </location>
    <ligand>
        <name>ATP</name>
        <dbReference type="ChEBI" id="CHEBI:30616"/>
    </ligand>
</feature>
<feature type="domain" description="tRNA synthetases class I (E and Q) anti-codon binding" evidence="13">
    <location>
        <begin position="461"/>
        <end position="537"/>
    </location>
</feature>
<dbReference type="EMBL" id="LYDR01000116">
    <property type="protein sequence ID" value="ODA29961.1"/>
    <property type="molecule type" value="Genomic_DNA"/>
</dbReference>
<dbReference type="SUPFAM" id="SSF52374">
    <property type="entry name" value="Nucleotidylyl transferase"/>
    <property type="match status" value="1"/>
</dbReference>
<dbReference type="GO" id="GO:0006425">
    <property type="term" value="P:glutaminyl-tRNA aminoacylation"/>
    <property type="evidence" value="ECO:0007669"/>
    <property type="project" value="UniProtKB-UniRule"/>
</dbReference>
<evidence type="ECO:0000256" key="6">
    <source>
        <dbReference type="ARBA" id="ARBA00022917"/>
    </source>
</evidence>
<keyword evidence="4 9" id="KW-0547">Nucleotide-binding</keyword>
<feature type="binding site" evidence="9">
    <location>
        <position position="216"/>
    </location>
    <ligand>
        <name>L-glutamine</name>
        <dbReference type="ChEBI" id="CHEBI:58359"/>
    </ligand>
</feature>
<dbReference type="Pfam" id="PF20974">
    <property type="entry name" value="tRNA-synt_1c_C2"/>
    <property type="match status" value="1"/>
</dbReference>
<feature type="binding site" evidence="9">
    <location>
        <begin position="264"/>
        <end position="265"/>
    </location>
    <ligand>
        <name>ATP</name>
        <dbReference type="ChEBI" id="CHEBI:30616"/>
    </ligand>
</feature>
<keyword evidence="2 9" id="KW-0963">Cytoplasm</keyword>
<dbReference type="GO" id="GO:0005524">
    <property type="term" value="F:ATP binding"/>
    <property type="evidence" value="ECO:0007669"/>
    <property type="project" value="UniProtKB-UniRule"/>
</dbReference>
<feature type="binding site" evidence="9">
    <location>
        <position position="235"/>
    </location>
    <ligand>
        <name>ATP</name>
        <dbReference type="ChEBI" id="CHEBI:30616"/>
    </ligand>
</feature>
<dbReference type="PANTHER" id="PTHR43097">
    <property type="entry name" value="GLUTAMINE-TRNA LIGASE"/>
    <property type="match status" value="1"/>
</dbReference>
<dbReference type="CDD" id="cd00807">
    <property type="entry name" value="GlnRS_core"/>
    <property type="match status" value="1"/>
</dbReference>
<dbReference type="PANTHER" id="PTHR43097:SF5">
    <property type="entry name" value="GLUTAMATE--TRNA LIGASE"/>
    <property type="match status" value="1"/>
</dbReference>
<dbReference type="InterPro" id="IPR050132">
    <property type="entry name" value="Gln/Glu-tRNA_Ligase"/>
</dbReference>
<dbReference type="FunFam" id="1.10.1160.10:FF:000001">
    <property type="entry name" value="Glutamine--tRNA ligase"/>
    <property type="match status" value="1"/>
</dbReference>
<gene>
    <name evidence="9" type="primary">glnS</name>
    <name evidence="14" type="ORF">A6X21_06360</name>
</gene>
<comment type="caution">
    <text evidence="14">The sequence shown here is derived from an EMBL/GenBank/DDBJ whole genome shotgun (WGS) entry which is preliminary data.</text>
</comment>
<comment type="subunit">
    <text evidence="9">Monomer.</text>
</comment>
<evidence type="ECO:0000256" key="10">
    <source>
        <dbReference type="RuleBase" id="RU363037"/>
    </source>
</evidence>
<dbReference type="InterPro" id="IPR004514">
    <property type="entry name" value="Gln-tRNA-synth"/>
</dbReference>
<dbReference type="InterPro" id="IPR001412">
    <property type="entry name" value="aa-tRNA-synth_I_CS"/>
</dbReference>
<dbReference type="InterPro" id="IPR000924">
    <property type="entry name" value="Glu/Gln-tRNA-synth"/>
</dbReference>
<evidence type="ECO:0000256" key="1">
    <source>
        <dbReference type="ARBA" id="ARBA00005594"/>
    </source>
</evidence>
<evidence type="ECO:0000256" key="9">
    <source>
        <dbReference type="HAMAP-Rule" id="MF_00126"/>
    </source>
</evidence>
<protein>
    <recommendedName>
        <fullName evidence="9">Glutamine--tRNA ligase</fullName>
        <ecNumber evidence="9">6.1.1.18</ecNumber>
    </recommendedName>
    <alternativeName>
        <fullName evidence="9">Glutaminyl-tRNA synthetase</fullName>
        <shortName evidence="9">GlnRS</shortName>
    </alternativeName>
</protein>
<dbReference type="Proteomes" id="UP000094828">
    <property type="component" value="Unassembled WGS sequence"/>
</dbReference>
<feature type="domain" description="Glutamyl/glutaminyl-tRNA synthetase class Ib anti-codon binding" evidence="12">
    <location>
        <begin position="343"/>
        <end position="444"/>
    </location>
</feature>
<dbReference type="SUPFAM" id="SSF50715">
    <property type="entry name" value="Ribosomal protein L25-like"/>
    <property type="match status" value="1"/>
</dbReference>
<dbReference type="InterPro" id="IPR020058">
    <property type="entry name" value="Glu/Gln-tRNA-synth_Ib_cat-dom"/>
</dbReference>
<evidence type="ECO:0000259" key="13">
    <source>
        <dbReference type="Pfam" id="PF20974"/>
    </source>
</evidence>
<keyword evidence="6 9" id="KW-0648">Protein biosynthesis</keyword>
<dbReference type="FunFam" id="2.40.240.10:FF:000001">
    <property type="entry name" value="Glutamine--tRNA ligase"/>
    <property type="match status" value="1"/>
</dbReference>
<dbReference type="Pfam" id="PF00749">
    <property type="entry name" value="tRNA-synt_1c"/>
    <property type="match status" value="1"/>
</dbReference>
<dbReference type="FunFam" id="3.40.50.620:FF:000037">
    <property type="entry name" value="Glutamine--tRNA ligase cytoplasmic"/>
    <property type="match status" value="1"/>
</dbReference>
<dbReference type="InterPro" id="IPR014729">
    <property type="entry name" value="Rossmann-like_a/b/a_fold"/>
</dbReference>
<keyword evidence="5 9" id="KW-0067">ATP-binding</keyword>
<feature type="short sequence motif" description="'KMSKS' region" evidence="9">
    <location>
        <begin position="271"/>
        <end position="275"/>
    </location>
</feature>
<evidence type="ECO:0000259" key="12">
    <source>
        <dbReference type="Pfam" id="PF03950"/>
    </source>
</evidence>
<keyword evidence="3 9" id="KW-0436">Ligase</keyword>
<organism evidence="14 15">
    <name type="scientific">Planctopirus hydrillae</name>
    <dbReference type="NCBI Taxonomy" id="1841610"/>
    <lineage>
        <taxon>Bacteria</taxon>
        <taxon>Pseudomonadati</taxon>
        <taxon>Planctomycetota</taxon>
        <taxon>Planctomycetia</taxon>
        <taxon>Planctomycetales</taxon>
        <taxon>Planctomycetaceae</taxon>
        <taxon>Planctopirus</taxon>
    </lineage>
</organism>
<dbReference type="InterPro" id="IPR020056">
    <property type="entry name" value="Rbsml_bL25/Gln-tRNA_synth_N"/>
</dbReference>
<evidence type="ECO:0000313" key="14">
    <source>
        <dbReference type="EMBL" id="ODA29961.1"/>
    </source>
</evidence>
<comment type="caution">
    <text evidence="9">Lacks conserved residue(s) required for the propagation of feature annotation.</text>
</comment>
<feature type="binding site" evidence="9">
    <location>
        <position position="72"/>
    </location>
    <ligand>
        <name>L-glutamine</name>
        <dbReference type="ChEBI" id="CHEBI:58359"/>
    </ligand>
</feature>